<dbReference type="GO" id="GO:0016301">
    <property type="term" value="F:kinase activity"/>
    <property type="evidence" value="ECO:0007669"/>
    <property type="project" value="UniProtKB-KW"/>
</dbReference>
<evidence type="ECO:0000256" key="3">
    <source>
        <dbReference type="ARBA" id="ARBA00022597"/>
    </source>
</evidence>
<name>A0A084ERD5_MYCCA</name>
<dbReference type="FunFam" id="2.70.70.10:FF:000001">
    <property type="entry name" value="PTS system glucose-specific IIA component"/>
    <property type="match status" value="1"/>
</dbReference>
<dbReference type="EMBL" id="JFDO01000004">
    <property type="protein sequence ID" value="KEZ20527.1"/>
    <property type="molecule type" value="Genomic_DNA"/>
</dbReference>
<feature type="domain" description="PTS EIIA type-1" evidence="7">
    <location>
        <begin position="26"/>
        <end position="130"/>
    </location>
</feature>
<evidence type="ECO:0000313" key="9">
    <source>
        <dbReference type="Proteomes" id="UP000028533"/>
    </source>
</evidence>
<keyword evidence="3" id="KW-0762">Sugar transport</keyword>
<dbReference type="PANTHER" id="PTHR45008:SF1">
    <property type="entry name" value="PTS SYSTEM GLUCOSE-SPECIFIC EIIA COMPONENT"/>
    <property type="match status" value="1"/>
</dbReference>
<dbReference type="NCBIfam" id="TIGR00830">
    <property type="entry name" value="PTBA"/>
    <property type="match status" value="1"/>
</dbReference>
<dbReference type="SMR" id="A0A084ERD5"/>
<accession>A0A084ERD5</accession>
<dbReference type="PROSITE" id="PS51093">
    <property type="entry name" value="PTS_EIIA_TYPE_1"/>
    <property type="match status" value="1"/>
</dbReference>
<evidence type="ECO:0000256" key="2">
    <source>
        <dbReference type="ARBA" id="ARBA00022448"/>
    </source>
</evidence>
<dbReference type="SUPFAM" id="SSF51261">
    <property type="entry name" value="Duplicated hybrid motif"/>
    <property type="match status" value="1"/>
</dbReference>
<keyword evidence="6" id="KW-0418">Kinase</keyword>
<protein>
    <submittedName>
        <fullName evidence="8">Phosphotransferase system PTS, glucose-specific IIABC component</fullName>
    </submittedName>
</protein>
<dbReference type="GO" id="GO:0009401">
    <property type="term" value="P:phosphoenolpyruvate-dependent sugar phosphotransferase system"/>
    <property type="evidence" value="ECO:0007669"/>
    <property type="project" value="UniProtKB-KW"/>
</dbReference>
<evidence type="ECO:0000256" key="4">
    <source>
        <dbReference type="ARBA" id="ARBA00022679"/>
    </source>
</evidence>
<dbReference type="GO" id="GO:0005737">
    <property type="term" value="C:cytoplasm"/>
    <property type="evidence" value="ECO:0007669"/>
    <property type="project" value="UniProtKB-SubCell"/>
</dbReference>
<dbReference type="PROSITE" id="PS00371">
    <property type="entry name" value="PTS_EIIA_TYPE_1_HIS"/>
    <property type="match status" value="1"/>
</dbReference>
<organism evidence="8 9">
    <name type="scientific">Mycoplasma capricolum subsp. capricolum 14232</name>
    <dbReference type="NCBI Taxonomy" id="1188238"/>
    <lineage>
        <taxon>Bacteria</taxon>
        <taxon>Bacillati</taxon>
        <taxon>Mycoplasmatota</taxon>
        <taxon>Mollicutes</taxon>
        <taxon>Mycoplasmataceae</taxon>
        <taxon>Mycoplasma</taxon>
    </lineage>
</organism>
<sequence>MWFFNKNLKVLAPCDGTIITLDEVEDEVFKERMLGDGFAINPKSNDFHAPVSGKLVTAFPTKHAFGIQTKSGVEILLHIGLDTVSLDGNGFESFVTQDQEVNAGDKLVTVDLKSVAKKVPSIKSPIIFTNNGGKTLEIVKMGEVKQGDVVAILK</sequence>
<dbReference type="InterPro" id="IPR050890">
    <property type="entry name" value="PTS_EIIA_component"/>
</dbReference>
<reference evidence="8 9" key="1">
    <citation type="submission" date="2014-02" db="EMBL/GenBank/DDBJ databases">
        <title>Genome sequence of Mycoplasma capricolum subsp. capricolum strain 14232.</title>
        <authorList>
            <person name="Sirand-Pugnet P."/>
            <person name="Breton M."/>
            <person name="Dordet-Frisoni E."/>
            <person name="Baranowski E."/>
            <person name="Barre A."/>
            <person name="Couture C."/>
            <person name="Dupuy V."/>
            <person name="Gaurivaud P."/>
            <person name="Jacob D."/>
            <person name="Lemaitre C."/>
            <person name="Manso-Silvan L."/>
            <person name="Nikolski M."/>
            <person name="Nouvel L.-X."/>
            <person name="Poumarat F."/>
            <person name="Tardy F."/>
            <person name="Thebault P."/>
            <person name="Theil S."/>
            <person name="Citti C."/>
            <person name="Thiaucourt F."/>
            <person name="Blanchard A."/>
        </authorList>
    </citation>
    <scope>NUCLEOTIDE SEQUENCE [LARGE SCALE GENOMIC DNA]</scope>
    <source>
        <strain evidence="8 9">14232</strain>
    </source>
</reference>
<dbReference type="PANTHER" id="PTHR45008">
    <property type="entry name" value="PTS SYSTEM GLUCOSE-SPECIFIC EIIA COMPONENT"/>
    <property type="match status" value="1"/>
</dbReference>
<proteinExistence type="predicted"/>
<dbReference type="Proteomes" id="UP000028533">
    <property type="component" value="Unassembled WGS sequence"/>
</dbReference>
<dbReference type="InterPro" id="IPR011055">
    <property type="entry name" value="Dup_hybrid_motif"/>
</dbReference>
<gene>
    <name evidence="8" type="primary">ptsG</name>
    <name evidence="8" type="ORF">MCAPa_1030</name>
</gene>
<evidence type="ECO:0000256" key="5">
    <source>
        <dbReference type="ARBA" id="ARBA00022683"/>
    </source>
</evidence>
<dbReference type="Pfam" id="PF00358">
    <property type="entry name" value="PTS_EIIA_1"/>
    <property type="match status" value="1"/>
</dbReference>
<dbReference type="AlphaFoldDB" id="A0A084ERD5"/>
<comment type="subcellular location">
    <subcellularLocation>
        <location evidence="1">Cytoplasm</location>
    </subcellularLocation>
</comment>
<keyword evidence="4 8" id="KW-0808">Transferase</keyword>
<dbReference type="InterPro" id="IPR001127">
    <property type="entry name" value="PTS_EIIA_1_perm"/>
</dbReference>
<keyword evidence="5" id="KW-0598">Phosphotransferase system</keyword>
<evidence type="ECO:0000313" key="8">
    <source>
        <dbReference type="EMBL" id="KEZ20527.1"/>
    </source>
</evidence>
<dbReference type="CDD" id="cd00210">
    <property type="entry name" value="PTS_IIA_glc"/>
    <property type="match status" value="1"/>
</dbReference>
<evidence type="ECO:0000256" key="1">
    <source>
        <dbReference type="ARBA" id="ARBA00004496"/>
    </source>
</evidence>
<comment type="caution">
    <text evidence="8">The sequence shown here is derived from an EMBL/GenBank/DDBJ whole genome shotgun (WGS) entry which is preliminary data.</text>
</comment>
<dbReference type="Gene3D" id="2.70.70.10">
    <property type="entry name" value="Glucose Permease (Domain IIA)"/>
    <property type="match status" value="1"/>
</dbReference>
<evidence type="ECO:0000256" key="6">
    <source>
        <dbReference type="ARBA" id="ARBA00022777"/>
    </source>
</evidence>
<evidence type="ECO:0000259" key="7">
    <source>
        <dbReference type="PROSITE" id="PS51093"/>
    </source>
</evidence>
<keyword evidence="2" id="KW-0813">Transport</keyword>
<dbReference type="GeneID" id="23778813"/>
<dbReference type="RefSeq" id="WP_011387122.1">
    <property type="nucleotide sequence ID" value="NZ_JFDO01000004.1"/>
</dbReference>